<comment type="caution">
    <text evidence="2">The sequence shown here is derived from an EMBL/GenBank/DDBJ whole genome shotgun (WGS) entry which is preliminary data.</text>
</comment>
<feature type="region of interest" description="Disordered" evidence="1">
    <location>
        <begin position="1"/>
        <end position="24"/>
    </location>
</feature>
<evidence type="ECO:0000313" key="3">
    <source>
        <dbReference type="Proteomes" id="UP000094526"/>
    </source>
</evidence>
<protein>
    <submittedName>
        <fullName evidence="2">Uncharacterized protein</fullName>
    </submittedName>
</protein>
<accession>A0A1C1CDB7</accession>
<sequence>MPSSLRMLVGLTPPDLAHSPSQREPCTKTITIEQMILVLQWSHGESDNKAYEVLSTVYPLDGMETFAHVPETLSNPQSCSTELLRDTQTYMRDHQLCSWDIKSVYEMDATDAMSAEESDETHLVLLGRSKPCNCHKMWRPRHAVNIVRIATSHSHKERKAMMATALDARTTTRSARCSDKPLFSLARPFPHVVRF</sequence>
<reference evidence="3" key="1">
    <citation type="submission" date="2015-07" db="EMBL/GenBank/DDBJ databases">
        <authorList>
            <person name="Teixeira M.M."/>
            <person name="Souza R.C."/>
            <person name="Almeida L.G."/>
            <person name="Vicente V.A."/>
            <person name="de Hoog S."/>
            <person name="Bocca A.L."/>
            <person name="de Almeida S.R."/>
            <person name="Vasconcelos A.T."/>
            <person name="Felipe M.S."/>
        </authorList>
    </citation>
    <scope>NUCLEOTIDE SEQUENCE [LARGE SCALE GENOMIC DNA]</scope>
    <source>
        <strain evidence="3">KSF</strain>
    </source>
</reference>
<organism evidence="2 3">
    <name type="scientific">Cladophialophora carrionii</name>
    <dbReference type="NCBI Taxonomy" id="86049"/>
    <lineage>
        <taxon>Eukaryota</taxon>
        <taxon>Fungi</taxon>
        <taxon>Dikarya</taxon>
        <taxon>Ascomycota</taxon>
        <taxon>Pezizomycotina</taxon>
        <taxon>Eurotiomycetes</taxon>
        <taxon>Chaetothyriomycetidae</taxon>
        <taxon>Chaetothyriales</taxon>
        <taxon>Herpotrichiellaceae</taxon>
        <taxon>Cladophialophora</taxon>
    </lineage>
</organism>
<name>A0A1C1CDB7_9EURO</name>
<dbReference type="OrthoDB" id="4117869at2759"/>
<proteinExistence type="predicted"/>
<dbReference type="EMBL" id="LGRB01000015">
    <property type="protein sequence ID" value="OCT46524.1"/>
    <property type="molecule type" value="Genomic_DNA"/>
</dbReference>
<dbReference type="AlphaFoldDB" id="A0A1C1CDB7"/>
<evidence type="ECO:0000313" key="2">
    <source>
        <dbReference type="EMBL" id="OCT46524.1"/>
    </source>
</evidence>
<gene>
    <name evidence="2" type="ORF">CLCR_02129</name>
</gene>
<keyword evidence="3" id="KW-1185">Reference proteome</keyword>
<evidence type="ECO:0000256" key="1">
    <source>
        <dbReference type="SAM" id="MobiDB-lite"/>
    </source>
</evidence>
<dbReference type="VEuPathDB" id="FungiDB:CLCR_02129"/>
<dbReference type="Proteomes" id="UP000094526">
    <property type="component" value="Unassembled WGS sequence"/>
</dbReference>